<sequence length="180" mass="19801">MVTSPRFRSDDDHPDKTRESLRALLRETAQPVAVVTSLLHAESSSRESTFHGATLSSFTSIALDPHPLIAFSLRVPSRMATSLNAHDNLTSQLRSKKSSHMVINILSASQSHLAHIFSRPDLHPHPFSYAESTEIPFRWTTTKEGLPILSNSLGAISCTLLGHSWPLSDLRRLEQGSAGI</sequence>
<name>F8Q983_SERL3</name>
<dbReference type="GO" id="GO:0042602">
    <property type="term" value="F:riboflavin reductase (NADPH) activity"/>
    <property type="evidence" value="ECO:0007669"/>
    <property type="project" value="TreeGrafter"/>
</dbReference>
<keyword evidence="1" id="KW-0560">Oxidoreductase</keyword>
<dbReference type="SMART" id="SM00903">
    <property type="entry name" value="Flavin_Reduct"/>
    <property type="match status" value="1"/>
</dbReference>
<dbReference type="Pfam" id="PF01613">
    <property type="entry name" value="Flavin_Reduct"/>
    <property type="match status" value="1"/>
</dbReference>
<accession>F8Q983</accession>
<gene>
    <name evidence="3" type="ORF">SERLA73DRAFT_143219</name>
</gene>
<reference evidence="4" key="1">
    <citation type="journal article" date="2011" name="Science">
        <title>The plant cell wall-decomposing machinery underlies the functional diversity of forest fungi.</title>
        <authorList>
            <person name="Eastwood D.C."/>
            <person name="Floudas D."/>
            <person name="Binder M."/>
            <person name="Majcherczyk A."/>
            <person name="Schneider P."/>
            <person name="Aerts A."/>
            <person name="Asiegbu F.O."/>
            <person name="Baker S.E."/>
            <person name="Barry K."/>
            <person name="Bendiksby M."/>
            <person name="Blumentritt M."/>
            <person name="Coutinho P.M."/>
            <person name="Cullen D."/>
            <person name="de Vries R.P."/>
            <person name="Gathman A."/>
            <person name="Goodell B."/>
            <person name="Henrissat B."/>
            <person name="Ihrmark K."/>
            <person name="Kauserud H."/>
            <person name="Kohler A."/>
            <person name="LaButti K."/>
            <person name="Lapidus A."/>
            <person name="Lavin J.L."/>
            <person name="Lee Y.-H."/>
            <person name="Lindquist E."/>
            <person name="Lilly W."/>
            <person name="Lucas S."/>
            <person name="Morin E."/>
            <person name="Murat C."/>
            <person name="Oguiza J.A."/>
            <person name="Park J."/>
            <person name="Pisabarro A.G."/>
            <person name="Riley R."/>
            <person name="Rosling A."/>
            <person name="Salamov A."/>
            <person name="Schmidt O."/>
            <person name="Schmutz J."/>
            <person name="Skrede I."/>
            <person name="Stenlid J."/>
            <person name="Wiebenga A."/>
            <person name="Xie X."/>
            <person name="Kuees U."/>
            <person name="Hibbett D.S."/>
            <person name="Hoffmeister D."/>
            <person name="Hoegberg N."/>
            <person name="Martin F."/>
            <person name="Grigoriev I.V."/>
            <person name="Watkinson S.C."/>
        </authorList>
    </citation>
    <scope>NUCLEOTIDE SEQUENCE [LARGE SCALE GENOMIC DNA]</scope>
    <source>
        <strain evidence="4">strain S7.3</strain>
    </source>
</reference>
<dbReference type="Gene3D" id="2.30.110.10">
    <property type="entry name" value="Electron Transport, Fmn-binding Protein, Chain A"/>
    <property type="match status" value="1"/>
</dbReference>
<dbReference type="InterPro" id="IPR050268">
    <property type="entry name" value="NADH-dep_flavin_reductase"/>
</dbReference>
<evidence type="ECO:0000256" key="1">
    <source>
        <dbReference type="ARBA" id="ARBA00023002"/>
    </source>
</evidence>
<protein>
    <recommendedName>
        <fullName evidence="2">Flavin reductase like domain-containing protein</fullName>
    </recommendedName>
</protein>
<evidence type="ECO:0000313" key="3">
    <source>
        <dbReference type="EMBL" id="EGN95138.1"/>
    </source>
</evidence>
<evidence type="ECO:0000313" key="4">
    <source>
        <dbReference type="Proteomes" id="UP000008063"/>
    </source>
</evidence>
<dbReference type="InterPro" id="IPR002563">
    <property type="entry name" value="Flavin_Rdtase-like_dom"/>
</dbReference>
<dbReference type="InterPro" id="IPR012349">
    <property type="entry name" value="Split_barrel_FMN-bd"/>
</dbReference>
<dbReference type="PANTHER" id="PTHR30466:SF1">
    <property type="entry name" value="FMN REDUCTASE (NADH) RUTF"/>
    <property type="match status" value="1"/>
</dbReference>
<dbReference type="OMA" id="HETHPSR"/>
<dbReference type="AlphaFoldDB" id="F8Q983"/>
<dbReference type="InParanoid" id="F8Q983"/>
<dbReference type="EMBL" id="GL945486">
    <property type="protein sequence ID" value="EGN95138.1"/>
    <property type="molecule type" value="Genomic_DNA"/>
</dbReference>
<feature type="domain" description="Flavin reductase like" evidence="2">
    <location>
        <begin position="25"/>
        <end position="175"/>
    </location>
</feature>
<dbReference type="Proteomes" id="UP000008063">
    <property type="component" value="Unassembled WGS sequence"/>
</dbReference>
<organism evidence="4">
    <name type="scientific">Serpula lacrymans var. lacrymans (strain S7.3)</name>
    <name type="common">Dry rot fungus</name>
    <dbReference type="NCBI Taxonomy" id="936435"/>
    <lineage>
        <taxon>Eukaryota</taxon>
        <taxon>Fungi</taxon>
        <taxon>Dikarya</taxon>
        <taxon>Basidiomycota</taxon>
        <taxon>Agaricomycotina</taxon>
        <taxon>Agaricomycetes</taxon>
        <taxon>Agaricomycetidae</taxon>
        <taxon>Boletales</taxon>
        <taxon>Coniophorineae</taxon>
        <taxon>Serpulaceae</taxon>
        <taxon>Serpula</taxon>
    </lineage>
</organism>
<dbReference type="SUPFAM" id="SSF50475">
    <property type="entry name" value="FMN-binding split barrel"/>
    <property type="match status" value="1"/>
</dbReference>
<dbReference type="HOGENOM" id="CLU_1499861_0_0_1"/>
<dbReference type="GO" id="GO:0010181">
    <property type="term" value="F:FMN binding"/>
    <property type="evidence" value="ECO:0007669"/>
    <property type="project" value="InterPro"/>
</dbReference>
<dbReference type="OrthoDB" id="2015405at2759"/>
<proteinExistence type="predicted"/>
<feature type="non-terminal residue" evidence="3">
    <location>
        <position position="180"/>
    </location>
</feature>
<dbReference type="PANTHER" id="PTHR30466">
    <property type="entry name" value="FLAVIN REDUCTASE"/>
    <property type="match status" value="1"/>
</dbReference>
<keyword evidence="4" id="KW-1185">Reference proteome</keyword>
<dbReference type="STRING" id="936435.F8Q983"/>
<evidence type="ECO:0000259" key="2">
    <source>
        <dbReference type="SMART" id="SM00903"/>
    </source>
</evidence>